<protein>
    <submittedName>
        <fullName evidence="7">Peptide ABC transporter substrate-binding protein</fullName>
    </submittedName>
</protein>
<dbReference type="EMBL" id="WNUR01000761">
    <property type="protein sequence ID" value="MDZ7543052.1"/>
    <property type="molecule type" value="Genomic_DNA"/>
</dbReference>
<dbReference type="Proteomes" id="UP001288944">
    <property type="component" value="Unassembled WGS sequence"/>
</dbReference>
<feature type="non-terminal residue" evidence="7">
    <location>
        <position position="101"/>
    </location>
</feature>
<organism evidence="7 8">
    <name type="scientific">Clostridium perfringens</name>
    <dbReference type="NCBI Taxonomy" id="1502"/>
    <lineage>
        <taxon>Bacteria</taxon>
        <taxon>Bacillati</taxon>
        <taxon>Bacillota</taxon>
        <taxon>Clostridia</taxon>
        <taxon>Eubacteriales</taxon>
        <taxon>Clostridiaceae</taxon>
        <taxon>Clostridium</taxon>
    </lineage>
</organism>
<dbReference type="SUPFAM" id="SSF53850">
    <property type="entry name" value="Periplasmic binding protein-like II"/>
    <property type="match status" value="1"/>
</dbReference>
<dbReference type="PROSITE" id="PS51257">
    <property type="entry name" value="PROKAR_LIPOPROTEIN"/>
    <property type="match status" value="1"/>
</dbReference>
<evidence type="ECO:0000256" key="5">
    <source>
        <dbReference type="SAM" id="MobiDB-lite"/>
    </source>
</evidence>
<evidence type="ECO:0000256" key="6">
    <source>
        <dbReference type="SAM" id="SignalP"/>
    </source>
</evidence>
<evidence type="ECO:0000256" key="1">
    <source>
        <dbReference type="ARBA" id="ARBA00004196"/>
    </source>
</evidence>
<dbReference type="PANTHER" id="PTHR30290:SF10">
    <property type="entry name" value="PERIPLASMIC OLIGOPEPTIDE-BINDING PROTEIN-RELATED"/>
    <property type="match status" value="1"/>
</dbReference>
<comment type="subcellular location">
    <subcellularLocation>
        <location evidence="1">Cell envelope</location>
    </subcellularLocation>
</comment>
<feature type="compositionally biased region" description="Low complexity" evidence="5">
    <location>
        <begin position="24"/>
        <end position="37"/>
    </location>
</feature>
<feature type="signal peptide" evidence="6">
    <location>
        <begin position="1"/>
        <end position="22"/>
    </location>
</feature>
<accession>A0AAW9KE55</accession>
<evidence type="ECO:0000256" key="3">
    <source>
        <dbReference type="ARBA" id="ARBA00022448"/>
    </source>
</evidence>
<dbReference type="GO" id="GO:0030313">
    <property type="term" value="C:cell envelope"/>
    <property type="evidence" value="ECO:0007669"/>
    <property type="project" value="UniProtKB-SubCell"/>
</dbReference>
<keyword evidence="3" id="KW-0813">Transport</keyword>
<dbReference type="AlphaFoldDB" id="A0AAW9KE55"/>
<evidence type="ECO:0000256" key="2">
    <source>
        <dbReference type="ARBA" id="ARBA00005695"/>
    </source>
</evidence>
<feature type="chain" id="PRO_5044015701" evidence="6">
    <location>
        <begin position="23"/>
        <end position="101"/>
    </location>
</feature>
<keyword evidence="4 6" id="KW-0732">Signal</keyword>
<comment type="caution">
    <text evidence="7">The sequence shown here is derived from an EMBL/GenBank/DDBJ whole genome shotgun (WGS) entry which is preliminary data.</text>
</comment>
<evidence type="ECO:0000313" key="7">
    <source>
        <dbReference type="EMBL" id="MDZ7543052.1"/>
    </source>
</evidence>
<feature type="region of interest" description="Disordered" evidence="5">
    <location>
        <begin position="24"/>
        <end position="66"/>
    </location>
</feature>
<name>A0AAW9KE55_CLOPF</name>
<dbReference type="GO" id="GO:1904680">
    <property type="term" value="F:peptide transmembrane transporter activity"/>
    <property type="evidence" value="ECO:0007669"/>
    <property type="project" value="TreeGrafter"/>
</dbReference>
<dbReference type="GO" id="GO:0015833">
    <property type="term" value="P:peptide transport"/>
    <property type="evidence" value="ECO:0007669"/>
    <property type="project" value="TreeGrafter"/>
</dbReference>
<proteinExistence type="inferred from homology"/>
<evidence type="ECO:0000313" key="8">
    <source>
        <dbReference type="Proteomes" id="UP001288944"/>
    </source>
</evidence>
<comment type="similarity">
    <text evidence="2">Belongs to the bacterial solute-binding protein 5 family.</text>
</comment>
<evidence type="ECO:0000256" key="4">
    <source>
        <dbReference type="ARBA" id="ARBA00022729"/>
    </source>
</evidence>
<dbReference type="InterPro" id="IPR039424">
    <property type="entry name" value="SBP_5"/>
</dbReference>
<dbReference type="PANTHER" id="PTHR30290">
    <property type="entry name" value="PERIPLASMIC BINDING COMPONENT OF ABC TRANSPORTER"/>
    <property type="match status" value="1"/>
</dbReference>
<dbReference type="Gene3D" id="3.40.190.10">
    <property type="entry name" value="Periplasmic binding protein-like II"/>
    <property type="match status" value="1"/>
</dbReference>
<gene>
    <name evidence="7" type="ORF">GNF83_18095</name>
</gene>
<dbReference type="Gene3D" id="3.90.76.10">
    <property type="entry name" value="Dipeptide-binding Protein, Domain 1"/>
    <property type="match status" value="1"/>
</dbReference>
<sequence>MRKKSILVLLSLVLAFSALLSACGSSSDSAKSNDGASPNGASGKPQEFSFNLGSEPPTLDPALSQDAPSFTVIGAIFEGLTRVDKDNNIQPAAAESWDISE</sequence>
<reference evidence="7" key="1">
    <citation type="submission" date="2019-11" db="EMBL/GenBank/DDBJ databases">
        <title>Characterization of Clostridium perfringens isolates from swine manure treated agricultural soils.</title>
        <authorList>
            <person name="Wushke S.T."/>
        </authorList>
    </citation>
    <scope>NUCLEOTIDE SEQUENCE</scope>
    <source>
        <strain evidence="7">X62</strain>
    </source>
</reference>